<comment type="caution">
    <text evidence="1">The sequence shown here is derived from an EMBL/GenBank/DDBJ whole genome shotgun (WGS) entry which is preliminary data.</text>
</comment>
<dbReference type="AlphaFoldDB" id="A0A9P4J4B5"/>
<accession>A0A9P4J4B5</accession>
<evidence type="ECO:0000313" key="2">
    <source>
        <dbReference type="Proteomes" id="UP000799439"/>
    </source>
</evidence>
<gene>
    <name evidence="1" type="ORF">K461DRAFT_163035</name>
</gene>
<sequence>MLGLRFCLHDLAFVTASARKVRPASLGLSTVYSFLSCKPHIHASEARSWLFTRDHVLRQLSIRGMGTCNEVNAF</sequence>
<protein>
    <submittedName>
        <fullName evidence="1">Uncharacterized protein</fullName>
    </submittedName>
</protein>
<proteinExistence type="predicted"/>
<dbReference type="EMBL" id="ML996087">
    <property type="protein sequence ID" value="KAF2152163.1"/>
    <property type="molecule type" value="Genomic_DNA"/>
</dbReference>
<dbReference type="Proteomes" id="UP000799439">
    <property type="component" value="Unassembled WGS sequence"/>
</dbReference>
<reference evidence="1" key="1">
    <citation type="journal article" date="2020" name="Stud. Mycol.">
        <title>101 Dothideomycetes genomes: a test case for predicting lifestyles and emergence of pathogens.</title>
        <authorList>
            <person name="Haridas S."/>
            <person name="Albert R."/>
            <person name="Binder M."/>
            <person name="Bloem J."/>
            <person name="Labutti K."/>
            <person name="Salamov A."/>
            <person name="Andreopoulos B."/>
            <person name="Baker S."/>
            <person name="Barry K."/>
            <person name="Bills G."/>
            <person name="Bluhm B."/>
            <person name="Cannon C."/>
            <person name="Castanera R."/>
            <person name="Culley D."/>
            <person name="Daum C."/>
            <person name="Ezra D."/>
            <person name="Gonzalez J."/>
            <person name="Henrissat B."/>
            <person name="Kuo A."/>
            <person name="Liang C."/>
            <person name="Lipzen A."/>
            <person name="Lutzoni F."/>
            <person name="Magnuson J."/>
            <person name="Mondo S."/>
            <person name="Nolan M."/>
            <person name="Ohm R."/>
            <person name="Pangilinan J."/>
            <person name="Park H.-J."/>
            <person name="Ramirez L."/>
            <person name="Alfaro M."/>
            <person name="Sun H."/>
            <person name="Tritt A."/>
            <person name="Yoshinaga Y."/>
            <person name="Zwiers L.-H."/>
            <person name="Turgeon B."/>
            <person name="Goodwin S."/>
            <person name="Spatafora J."/>
            <person name="Crous P."/>
            <person name="Grigoriev I."/>
        </authorList>
    </citation>
    <scope>NUCLEOTIDE SEQUENCE</scope>
    <source>
        <strain evidence="1">CBS 260.36</strain>
    </source>
</reference>
<keyword evidence="2" id="KW-1185">Reference proteome</keyword>
<name>A0A9P4J4B5_9PEZI</name>
<evidence type="ECO:0000313" key="1">
    <source>
        <dbReference type="EMBL" id="KAF2152163.1"/>
    </source>
</evidence>
<organism evidence="1 2">
    <name type="scientific">Myriangium duriaei CBS 260.36</name>
    <dbReference type="NCBI Taxonomy" id="1168546"/>
    <lineage>
        <taxon>Eukaryota</taxon>
        <taxon>Fungi</taxon>
        <taxon>Dikarya</taxon>
        <taxon>Ascomycota</taxon>
        <taxon>Pezizomycotina</taxon>
        <taxon>Dothideomycetes</taxon>
        <taxon>Dothideomycetidae</taxon>
        <taxon>Myriangiales</taxon>
        <taxon>Myriangiaceae</taxon>
        <taxon>Myriangium</taxon>
    </lineage>
</organism>